<protein>
    <recommendedName>
        <fullName evidence="6 11">Adenine phosphoribosyltransferase</fullName>
        <shortName evidence="11">APRT</shortName>
        <ecNumber evidence="6 11">2.4.2.7</ecNumber>
    </recommendedName>
</protein>
<keyword evidence="10 11" id="KW-0660">Purine salvage</keyword>
<comment type="function">
    <text evidence="2 11">Catalyzes a salvage reaction resulting in the formation of AMP, that is energically less costly than de novo synthesis.</text>
</comment>
<dbReference type="InterPro" id="IPR050054">
    <property type="entry name" value="UPRTase/APRTase"/>
</dbReference>
<comment type="similarity">
    <text evidence="5 11">Belongs to the purine/pyrimidine phosphoribosyltransferase family.</text>
</comment>
<evidence type="ECO:0000256" key="4">
    <source>
        <dbReference type="ARBA" id="ARBA00004659"/>
    </source>
</evidence>
<evidence type="ECO:0000259" key="12">
    <source>
        <dbReference type="Pfam" id="PF00156"/>
    </source>
</evidence>
<dbReference type="GO" id="GO:0005737">
    <property type="term" value="C:cytoplasm"/>
    <property type="evidence" value="ECO:0007669"/>
    <property type="project" value="UniProtKB-SubCell"/>
</dbReference>
<dbReference type="GO" id="GO:0002055">
    <property type="term" value="F:adenine binding"/>
    <property type="evidence" value="ECO:0007669"/>
    <property type="project" value="TreeGrafter"/>
</dbReference>
<evidence type="ECO:0000256" key="3">
    <source>
        <dbReference type="ARBA" id="ARBA00004496"/>
    </source>
</evidence>
<evidence type="ECO:0000313" key="14">
    <source>
        <dbReference type="Proteomes" id="UP000282211"/>
    </source>
</evidence>
<evidence type="ECO:0000256" key="2">
    <source>
        <dbReference type="ARBA" id="ARBA00003968"/>
    </source>
</evidence>
<dbReference type="FunFam" id="3.40.50.2020:FF:000021">
    <property type="entry name" value="Adenine phosphoribosyltransferase"/>
    <property type="match status" value="1"/>
</dbReference>
<keyword evidence="14" id="KW-1185">Reference proteome</keyword>
<comment type="caution">
    <text evidence="13">The sequence shown here is derived from an EMBL/GenBank/DDBJ whole genome shotgun (WGS) entry which is preliminary data.</text>
</comment>
<evidence type="ECO:0000256" key="11">
    <source>
        <dbReference type="HAMAP-Rule" id="MF_00004"/>
    </source>
</evidence>
<accession>A0A420WJX5</accession>
<comment type="catalytic activity">
    <reaction evidence="1 11">
        <text>AMP + diphosphate = 5-phospho-alpha-D-ribose 1-diphosphate + adenine</text>
        <dbReference type="Rhea" id="RHEA:16609"/>
        <dbReference type="ChEBI" id="CHEBI:16708"/>
        <dbReference type="ChEBI" id="CHEBI:33019"/>
        <dbReference type="ChEBI" id="CHEBI:58017"/>
        <dbReference type="ChEBI" id="CHEBI:456215"/>
        <dbReference type="EC" id="2.4.2.7"/>
    </reaction>
</comment>
<dbReference type="Gene3D" id="3.40.50.2020">
    <property type="match status" value="1"/>
</dbReference>
<dbReference type="NCBIfam" id="TIGR01090">
    <property type="entry name" value="apt"/>
    <property type="match status" value="1"/>
</dbReference>
<dbReference type="RefSeq" id="WP_121099030.1">
    <property type="nucleotide sequence ID" value="NZ_RBII01000001.1"/>
</dbReference>
<comment type="pathway">
    <text evidence="4 11">Purine metabolism; AMP biosynthesis via salvage pathway; AMP from adenine: step 1/1.</text>
</comment>
<dbReference type="AlphaFoldDB" id="A0A420WJX5"/>
<sequence>MLKLEDHIRLIPDYPKPGIQFRDITPLLANRVAFNIAIDKIVSEVTHEGLDAVAGIDARGFIFGAAVASALGLGFIPIRKSGKLPGNVISESYDLEYGQDTLEISIDDVEAGQRVLLIDDLIATGGTALAALKLLKRCELDVVGASFVVDLPSLGGSKKIIEQGTAVSSLISYAD</sequence>
<evidence type="ECO:0000256" key="8">
    <source>
        <dbReference type="ARBA" id="ARBA00022676"/>
    </source>
</evidence>
<dbReference type="UniPathway" id="UPA00588">
    <property type="reaction ID" value="UER00646"/>
</dbReference>
<evidence type="ECO:0000313" key="13">
    <source>
        <dbReference type="EMBL" id="RKQ71232.1"/>
    </source>
</evidence>
<dbReference type="InterPro" id="IPR005764">
    <property type="entry name" value="Ade_phspho_trans"/>
</dbReference>
<dbReference type="NCBIfam" id="NF002634">
    <property type="entry name" value="PRK02304.1-3"/>
    <property type="match status" value="1"/>
</dbReference>
<dbReference type="InterPro" id="IPR029057">
    <property type="entry name" value="PRTase-like"/>
</dbReference>
<dbReference type="SUPFAM" id="SSF53271">
    <property type="entry name" value="PRTase-like"/>
    <property type="match status" value="1"/>
</dbReference>
<proteinExistence type="inferred from homology"/>
<comment type="subunit">
    <text evidence="11">Homodimer.</text>
</comment>
<dbReference type="GO" id="GO:0016208">
    <property type="term" value="F:AMP binding"/>
    <property type="evidence" value="ECO:0007669"/>
    <property type="project" value="TreeGrafter"/>
</dbReference>
<evidence type="ECO:0000256" key="6">
    <source>
        <dbReference type="ARBA" id="ARBA00011893"/>
    </source>
</evidence>
<evidence type="ECO:0000256" key="9">
    <source>
        <dbReference type="ARBA" id="ARBA00022679"/>
    </source>
</evidence>
<evidence type="ECO:0000256" key="1">
    <source>
        <dbReference type="ARBA" id="ARBA00000868"/>
    </source>
</evidence>
<keyword evidence="9 11" id="KW-0808">Transferase</keyword>
<dbReference type="GO" id="GO:0044209">
    <property type="term" value="P:AMP salvage"/>
    <property type="evidence" value="ECO:0007669"/>
    <property type="project" value="UniProtKB-UniRule"/>
</dbReference>
<organism evidence="13 14">
    <name type="scientific">Litorimonas taeanensis</name>
    <dbReference type="NCBI Taxonomy" id="568099"/>
    <lineage>
        <taxon>Bacteria</taxon>
        <taxon>Pseudomonadati</taxon>
        <taxon>Pseudomonadota</taxon>
        <taxon>Alphaproteobacteria</taxon>
        <taxon>Maricaulales</taxon>
        <taxon>Robiginitomaculaceae</taxon>
    </lineage>
</organism>
<gene>
    <name evidence="11" type="primary">apt</name>
    <name evidence="13" type="ORF">DES40_0545</name>
</gene>
<keyword evidence="7 11" id="KW-0963">Cytoplasm</keyword>
<dbReference type="GO" id="GO:0006168">
    <property type="term" value="P:adenine salvage"/>
    <property type="evidence" value="ECO:0007669"/>
    <property type="project" value="InterPro"/>
</dbReference>
<dbReference type="EC" id="2.4.2.7" evidence="6 11"/>
<reference evidence="13 14" key="1">
    <citation type="submission" date="2018-10" db="EMBL/GenBank/DDBJ databases">
        <title>Genomic Encyclopedia of Type Strains, Phase IV (KMG-IV): sequencing the most valuable type-strain genomes for metagenomic binning, comparative biology and taxonomic classification.</title>
        <authorList>
            <person name="Goeker M."/>
        </authorList>
    </citation>
    <scope>NUCLEOTIDE SEQUENCE [LARGE SCALE GENOMIC DNA]</scope>
    <source>
        <strain evidence="13 14">DSM 22008</strain>
    </source>
</reference>
<dbReference type="HAMAP" id="MF_00004">
    <property type="entry name" value="Aden_phosphoribosyltr"/>
    <property type="match status" value="1"/>
</dbReference>
<comment type="subcellular location">
    <subcellularLocation>
        <location evidence="3 11">Cytoplasm</location>
    </subcellularLocation>
</comment>
<dbReference type="FunCoup" id="A0A420WJX5">
    <property type="interactions" value="387"/>
</dbReference>
<evidence type="ECO:0000256" key="7">
    <source>
        <dbReference type="ARBA" id="ARBA00022490"/>
    </source>
</evidence>
<dbReference type="InterPro" id="IPR000836">
    <property type="entry name" value="PRTase_dom"/>
</dbReference>
<evidence type="ECO:0000256" key="10">
    <source>
        <dbReference type="ARBA" id="ARBA00022726"/>
    </source>
</evidence>
<keyword evidence="8 11" id="KW-0328">Glycosyltransferase</keyword>
<dbReference type="CDD" id="cd06223">
    <property type="entry name" value="PRTases_typeI"/>
    <property type="match status" value="1"/>
</dbReference>
<evidence type="ECO:0000256" key="5">
    <source>
        <dbReference type="ARBA" id="ARBA00008391"/>
    </source>
</evidence>
<dbReference type="InParanoid" id="A0A420WJX5"/>
<dbReference type="NCBIfam" id="NF002636">
    <property type="entry name" value="PRK02304.1-5"/>
    <property type="match status" value="1"/>
</dbReference>
<dbReference type="Pfam" id="PF00156">
    <property type="entry name" value="Pribosyltran"/>
    <property type="match status" value="1"/>
</dbReference>
<dbReference type="PANTHER" id="PTHR32315">
    <property type="entry name" value="ADENINE PHOSPHORIBOSYLTRANSFERASE"/>
    <property type="match status" value="1"/>
</dbReference>
<dbReference type="Proteomes" id="UP000282211">
    <property type="component" value="Unassembled WGS sequence"/>
</dbReference>
<name>A0A420WJX5_9PROT</name>
<dbReference type="PANTHER" id="PTHR32315:SF3">
    <property type="entry name" value="ADENINE PHOSPHORIBOSYLTRANSFERASE"/>
    <property type="match status" value="1"/>
</dbReference>
<dbReference type="OrthoDB" id="9803963at2"/>
<dbReference type="EMBL" id="RBII01000001">
    <property type="protein sequence ID" value="RKQ71232.1"/>
    <property type="molecule type" value="Genomic_DNA"/>
</dbReference>
<dbReference type="GO" id="GO:0003999">
    <property type="term" value="F:adenine phosphoribosyltransferase activity"/>
    <property type="evidence" value="ECO:0007669"/>
    <property type="project" value="UniProtKB-UniRule"/>
</dbReference>
<feature type="domain" description="Phosphoribosyltransferase" evidence="12">
    <location>
        <begin position="37"/>
        <end position="153"/>
    </location>
</feature>
<dbReference type="GO" id="GO:0006166">
    <property type="term" value="P:purine ribonucleoside salvage"/>
    <property type="evidence" value="ECO:0007669"/>
    <property type="project" value="UniProtKB-UniRule"/>
</dbReference>